<keyword evidence="5 7" id="KW-0560">Oxidoreductase</keyword>
<dbReference type="Gene3D" id="3.40.309.10">
    <property type="entry name" value="Aldehyde Dehydrogenase, Chain A, domain 2"/>
    <property type="match status" value="1"/>
</dbReference>
<dbReference type="CDD" id="cd07079">
    <property type="entry name" value="ALDH_F18-19_ProA-GPR"/>
    <property type="match status" value="1"/>
</dbReference>
<dbReference type="Pfam" id="PF00171">
    <property type="entry name" value="Aldedh"/>
    <property type="match status" value="1"/>
</dbReference>
<dbReference type="InterPro" id="IPR016161">
    <property type="entry name" value="Ald_DH/histidinol_DH"/>
</dbReference>
<dbReference type="HAMAP" id="MF_00412">
    <property type="entry name" value="ProA"/>
    <property type="match status" value="1"/>
</dbReference>
<dbReference type="STRING" id="471854.Dfer_4430"/>
<dbReference type="SUPFAM" id="SSF53720">
    <property type="entry name" value="ALDH-like"/>
    <property type="match status" value="1"/>
</dbReference>
<dbReference type="GO" id="GO:0005737">
    <property type="term" value="C:cytoplasm"/>
    <property type="evidence" value="ECO:0007669"/>
    <property type="project" value="UniProtKB-SubCell"/>
</dbReference>
<feature type="domain" description="Aldehyde dehydrogenase" evidence="8">
    <location>
        <begin position="28"/>
        <end position="282"/>
    </location>
</feature>
<keyword evidence="10" id="KW-1185">Reference proteome</keyword>
<gene>
    <name evidence="7" type="primary">proA</name>
    <name evidence="9" type="ordered locus">Dfer_4430</name>
</gene>
<keyword evidence="7" id="KW-0963">Cytoplasm</keyword>
<dbReference type="GO" id="GO:0004350">
    <property type="term" value="F:glutamate-5-semialdehyde dehydrogenase activity"/>
    <property type="evidence" value="ECO:0007669"/>
    <property type="project" value="UniProtKB-UniRule"/>
</dbReference>
<dbReference type="InterPro" id="IPR000965">
    <property type="entry name" value="GPR_dom"/>
</dbReference>
<dbReference type="FunFam" id="3.40.309.10:FF:000006">
    <property type="entry name" value="Gamma-glutamyl phosphate reductase"/>
    <property type="match status" value="1"/>
</dbReference>
<dbReference type="RefSeq" id="WP_015813874.1">
    <property type="nucleotide sequence ID" value="NC_013037.1"/>
</dbReference>
<protein>
    <recommendedName>
        <fullName evidence="7">Gamma-glutamyl phosphate reductase</fullName>
        <shortName evidence="7">GPR</shortName>
        <ecNumber evidence="7">1.2.1.41</ecNumber>
    </recommendedName>
    <alternativeName>
        <fullName evidence="7">Glutamate-5-semialdehyde dehydrogenase</fullName>
    </alternativeName>
    <alternativeName>
        <fullName evidence="7">Glutamyl-gamma-semialdehyde dehydrogenase</fullName>
        <shortName evidence="7">GSA dehydrogenase</shortName>
    </alternativeName>
</protein>
<dbReference type="PANTHER" id="PTHR11063:SF8">
    <property type="entry name" value="DELTA-1-PYRROLINE-5-CARBOXYLATE SYNTHASE"/>
    <property type="match status" value="1"/>
</dbReference>
<comment type="pathway">
    <text evidence="1 7">Amino-acid biosynthesis; L-proline biosynthesis; L-glutamate 5-semialdehyde from L-glutamate: step 2/2.</text>
</comment>
<dbReference type="NCBIfam" id="NF001221">
    <property type="entry name" value="PRK00197.1"/>
    <property type="match status" value="1"/>
</dbReference>
<dbReference type="EMBL" id="CP001619">
    <property type="protein sequence ID" value="ACT95631.1"/>
    <property type="molecule type" value="Genomic_DNA"/>
</dbReference>
<evidence type="ECO:0000256" key="6">
    <source>
        <dbReference type="ARBA" id="ARBA00049024"/>
    </source>
</evidence>
<comment type="subcellular location">
    <subcellularLocation>
        <location evidence="7">Cytoplasm</location>
    </subcellularLocation>
</comment>
<dbReference type="OrthoDB" id="9809970at2"/>
<dbReference type="HOGENOM" id="CLU_030231_0_0_10"/>
<sequence>MESIVPQLKEAREASVAVRRLSDRQRADLLINLSARVLANAENIIAENRKDLVLMDDADPKKDRLLLNEKRINELAQSLVEVAGLPDPTGEVFVEKTIQQGLSLKKIAVPLGVVGVIYESRPNVTIDVASLCLRSANACVLKGGKEAQNSNNYLVSLIQESLGEFGVPAAAVTLLPTGREFVGELLTATQYVDIIIPRGSEGLIKFVRQNSLVPTIETGAGVCHTYIEKTGDLDKGAEIVVNAKVSKPSACNALDTVLVDRAVAGEFLPRLKEGFVKWNVEVFADEESYDILQKAAYPYLQHASDDDFGKEFLDFKCSVKVVDDLSDALKQIENYSSRHSEAIISTNEDAIETFLKEVDAASVYANASTRFTDGGVFALGAEIGISTQKLHARGPFALEKLVTEKWIVKGDGQVRW</sequence>
<evidence type="ECO:0000313" key="10">
    <source>
        <dbReference type="Proteomes" id="UP000002011"/>
    </source>
</evidence>
<evidence type="ECO:0000256" key="5">
    <source>
        <dbReference type="ARBA" id="ARBA00023002"/>
    </source>
</evidence>
<dbReference type="InterPro" id="IPR012134">
    <property type="entry name" value="Glu-5-SA_DH"/>
</dbReference>
<comment type="catalytic activity">
    <reaction evidence="6 7">
        <text>L-glutamate 5-semialdehyde + phosphate + NADP(+) = L-glutamyl 5-phosphate + NADPH + H(+)</text>
        <dbReference type="Rhea" id="RHEA:19541"/>
        <dbReference type="ChEBI" id="CHEBI:15378"/>
        <dbReference type="ChEBI" id="CHEBI:43474"/>
        <dbReference type="ChEBI" id="CHEBI:57783"/>
        <dbReference type="ChEBI" id="CHEBI:58066"/>
        <dbReference type="ChEBI" id="CHEBI:58274"/>
        <dbReference type="ChEBI" id="CHEBI:58349"/>
        <dbReference type="EC" id="1.2.1.41"/>
    </reaction>
</comment>
<evidence type="ECO:0000256" key="2">
    <source>
        <dbReference type="ARBA" id="ARBA00022605"/>
    </source>
</evidence>
<dbReference type="eggNOG" id="COG0014">
    <property type="taxonomic scope" value="Bacteria"/>
</dbReference>
<dbReference type="Gene3D" id="3.40.605.10">
    <property type="entry name" value="Aldehyde Dehydrogenase, Chain A, domain 1"/>
    <property type="match status" value="1"/>
</dbReference>
<proteinExistence type="inferred from homology"/>
<dbReference type="Proteomes" id="UP000002011">
    <property type="component" value="Chromosome"/>
</dbReference>
<dbReference type="PANTHER" id="PTHR11063">
    <property type="entry name" value="GLUTAMATE SEMIALDEHYDE DEHYDROGENASE"/>
    <property type="match status" value="1"/>
</dbReference>
<dbReference type="InterPro" id="IPR015590">
    <property type="entry name" value="Aldehyde_DH_dom"/>
</dbReference>
<evidence type="ECO:0000259" key="8">
    <source>
        <dbReference type="Pfam" id="PF00171"/>
    </source>
</evidence>
<evidence type="ECO:0000256" key="4">
    <source>
        <dbReference type="ARBA" id="ARBA00022857"/>
    </source>
</evidence>
<dbReference type="GO" id="GO:0050661">
    <property type="term" value="F:NADP binding"/>
    <property type="evidence" value="ECO:0007669"/>
    <property type="project" value="InterPro"/>
</dbReference>
<keyword evidence="3 7" id="KW-0641">Proline biosynthesis</keyword>
<dbReference type="AlphaFoldDB" id="C6W2R8"/>
<dbReference type="EC" id="1.2.1.41" evidence="7"/>
<reference evidence="9 10" key="1">
    <citation type="journal article" date="2009" name="Stand. Genomic Sci.">
        <title>Complete genome sequence of Dyadobacter fermentans type strain (NS114).</title>
        <authorList>
            <person name="Lang E."/>
            <person name="Lapidus A."/>
            <person name="Chertkov O."/>
            <person name="Brettin T."/>
            <person name="Detter J.C."/>
            <person name="Han C."/>
            <person name="Copeland A."/>
            <person name="Glavina Del Rio T."/>
            <person name="Nolan M."/>
            <person name="Chen F."/>
            <person name="Lucas S."/>
            <person name="Tice H."/>
            <person name="Cheng J.F."/>
            <person name="Land M."/>
            <person name="Hauser L."/>
            <person name="Chang Y.J."/>
            <person name="Jeffries C.D."/>
            <person name="Kopitz M."/>
            <person name="Bruce D."/>
            <person name="Goodwin L."/>
            <person name="Pitluck S."/>
            <person name="Ovchinnikova G."/>
            <person name="Pati A."/>
            <person name="Ivanova N."/>
            <person name="Mavrommatis K."/>
            <person name="Chen A."/>
            <person name="Palaniappan K."/>
            <person name="Chain P."/>
            <person name="Bristow J."/>
            <person name="Eisen J.A."/>
            <person name="Markowitz V."/>
            <person name="Hugenholtz P."/>
            <person name="Goker M."/>
            <person name="Rohde M."/>
            <person name="Kyrpides N.C."/>
            <person name="Klenk H.P."/>
        </authorList>
    </citation>
    <scope>NUCLEOTIDE SEQUENCE [LARGE SCALE GENOMIC DNA]</scope>
    <source>
        <strain evidence="10">ATCC 700827 / DSM 18053 / CIP 107007 / KCTC 52180 / NS114</strain>
    </source>
</reference>
<dbReference type="InterPro" id="IPR016162">
    <property type="entry name" value="Ald_DH_N"/>
</dbReference>
<comment type="similarity">
    <text evidence="7">Belongs to the gamma-glutamyl phosphate reductase family.</text>
</comment>
<comment type="function">
    <text evidence="7">Catalyzes the NADPH-dependent reduction of L-glutamate 5-phosphate into L-glutamate 5-semialdehyde and phosphate. The product spontaneously undergoes cyclization to form 1-pyrroline-5-carboxylate.</text>
</comment>
<dbReference type="KEGG" id="dfe:Dfer_4430"/>
<name>C6W2R8_DYAFD</name>
<evidence type="ECO:0000256" key="7">
    <source>
        <dbReference type="HAMAP-Rule" id="MF_00412"/>
    </source>
</evidence>
<accession>C6W2R8</accession>
<evidence type="ECO:0000313" key="9">
    <source>
        <dbReference type="EMBL" id="ACT95631.1"/>
    </source>
</evidence>
<organism evidence="9 10">
    <name type="scientific">Dyadobacter fermentans (strain ATCC 700827 / DSM 18053 / CIP 107007 / KCTC 52180 / NS114)</name>
    <dbReference type="NCBI Taxonomy" id="471854"/>
    <lineage>
        <taxon>Bacteria</taxon>
        <taxon>Pseudomonadati</taxon>
        <taxon>Bacteroidota</taxon>
        <taxon>Cytophagia</taxon>
        <taxon>Cytophagales</taxon>
        <taxon>Spirosomataceae</taxon>
        <taxon>Dyadobacter</taxon>
    </lineage>
</organism>
<keyword evidence="4 7" id="KW-0521">NADP</keyword>
<evidence type="ECO:0000256" key="1">
    <source>
        <dbReference type="ARBA" id="ARBA00004985"/>
    </source>
</evidence>
<dbReference type="NCBIfam" id="TIGR00407">
    <property type="entry name" value="proA"/>
    <property type="match status" value="1"/>
</dbReference>
<evidence type="ECO:0000256" key="3">
    <source>
        <dbReference type="ARBA" id="ARBA00022650"/>
    </source>
</evidence>
<dbReference type="InterPro" id="IPR016163">
    <property type="entry name" value="Ald_DH_C"/>
</dbReference>
<dbReference type="UniPathway" id="UPA00098">
    <property type="reaction ID" value="UER00360"/>
</dbReference>
<dbReference type="GO" id="GO:0055129">
    <property type="term" value="P:L-proline biosynthetic process"/>
    <property type="evidence" value="ECO:0007669"/>
    <property type="project" value="UniProtKB-UniRule"/>
</dbReference>
<keyword evidence="2 7" id="KW-0028">Amino-acid biosynthesis</keyword>
<dbReference type="PIRSF" id="PIRSF000151">
    <property type="entry name" value="GPR"/>
    <property type="match status" value="1"/>
</dbReference>